<dbReference type="AlphaFoldDB" id="A0A1H6F448"/>
<dbReference type="EMBL" id="FMSV02000135">
    <property type="protein sequence ID" value="SEH04927.1"/>
    <property type="molecule type" value="Genomic_DNA"/>
</dbReference>
<reference evidence="1 2" key="1">
    <citation type="submission" date="2016-10" db="EMBL/GenBank/DDBJ databases">
        <authorList>
            <person name="de Groot N.N."/>
        </authorList>
    </citation>
    <scope>NUCLEOTIDE SEQUENCE [LARGE SCALE GENOMIC DNA]</scope>
    <source>
        <strain evidence="1">MBHS1</strain>
    </source>
</reference>
<protein>
    <submittedName>
        <fullName evidence="1">Uncharacterized protein</fullName>
    </submittedName>
</protein>
<dbReference type="RefSeq" id="WP_103918933.1">
    <property type="nucleotide sequence ID" value="NZ_FMSV02000135.1"/>
</dbReference>
<evidence type="ECO:0000313" key="1">
    <source>
        <dbReference type="EMBL" id="SEH04927.1"/>
    </source>
</evidence>
<proteinExistence type="predicted"/>
<dbReference type="Proteomes" id="UP000236724">
    <property type="component" value="Unassembled WGS sequence"/>
</dbReference>
<evidence type="ECO:0000313" key="2">
    <source>
        <dbReference type="Proteomes" id="UP000236724"/>
    </source>
</evidence>
<keyword evidence="2" id="KW-1185">Reference proteome</keyword>
<accession>A0A1H6F448</accession>
<name>A0A1H6F448_9GAMM</name>
<sequence length="146" mass="16763">MISNAEKSFIGLSLYLFSHILIAGNLTFEFEINQTKEKGKPWDGLSRFFGAEPAPDIHGIIKIITGEECQIELKEDTFLAKQECTFKTKINKDDKISFEIFDKDNLRRDDIIFIGTVTFSENPTIINFENELPDSPSKFLKSMKIY</sequence>
<gene>
    <name evidence="1" type="ORF">MBHS_00780</name>
</gene>
<dbReference type="CDD" id="cd00030">
    <property type="entry name" value="C2"/>
    <property type="match status" value="1"/>
</dbReference>
<dbReference type="OrthoDB" id="6399623at2"/>
<organism evidence="1 2">
    <name type="scientific">Candidatus Venteria ishoeyi</name>
    <dbReference type="NCBI Taxonomy" id="1899563"/>
    <lineage>
        <taxon>Bacteria</taxon>
        <taxon>Pseudomonadati</taxon>
        <taxon>Pseudomonadota</taxon>
        <taxon>Gammaproteobacteria</taxon>
        <taxon>Thiotrichales</taxon>
        <taxon>Thiotrichaceae</taxon>
        <taxon>Venteria</taxon>
    </lineage>
</organism>